<evidence type="ECO:0000313" key="3">
    <source>
        <dbReference type="EMBL" id="AXL96892.1"/>
    </source>
</evidence>
<keyword evidence="1" id="KW-0472">Membrane</keyword>
<evidence type="ECO:0000313" key="4">
    <source>
        <dbReference type="Proteomes" id="UP000241996"/>
    </source>
</evidence>
<gene>
    <name evidence="2" type="primary">ORF2b</name>
</gene>
<sequence>MDSLPPQLNLLIGTVRTLLLLGYLSLQVAAQIGSLAVAVFRPLLRRVGYNLLDSIRTMPASHSHLPLTIKDLTHGE</sequence>
<evidence type="ECO:0000256" key="1">
    <source>
        <dbReference type="SAM" id="Phobius"/>
    </source>
</evidence>
<keyword evidence="1 2" id="KW-0812">Transmembrane</keyword>
<dbReference type="KEGG" id="vg:37627252"/>
<organism evidence="2">
    <name type="scientific">Solenopsis invicta virus 2</name>
    <dbReference type="NCBI Taxonomy" id="439491"/>
    <lineage>
        <taxon>Viruses</taxon>
        <taxon>Riboviria</taxon>
        <taxon>Orthornavirae</taxon>
        <taxon>Pisuviricota</taxon>
        <taxon>Pisoniviricetes</taxon>
        <taxon>Picornavirales</taxon>
        <taxon>Polycipiviridae</taxon>
        <taxon>Sopolycivirus</taxon>
        <taxon>Sopolycivirus solenopsis</taxon>
    </lineage>
</organism>
<reference evidence="2" key="1">
    <citation type="journal article" date="2017" name="J. Gen. Virol.">
        <title>Polycipiviridae: a proposed new family of polycistronic picorna-like RNA viruses.</title>
        <authorList>
            <person name="Olendraite I."/>
            <person name="Lukhovitskaya N.I."/>
            <person name="Porter S.D."/>
            <person name="Valles S.M."/>
            <person name="Firth A.E."/>
        </authorList>
    </citation>
    <scope>NUCLEOTIDE SEQUENCE</scope>
    <source>
        <strain evidence="2">Florida-Sin</strain>
    </source>
</reference>
<dbReference type="EMBL" id="MG676340">
    <property type="protein sequence ID" value="AXL96892.1"/>
    <property type="molecule type" value="Genomic_RNA"/>
</dbReference>
<proteinExistence type="predicted"/>
<dbReference type="EMBL" id="MF041813">
    <property type="protein sequence ID" value="ASK12214.1"/>
    <property type="molecule type" value="Genomic_RNA"/>
</dbReference>
<keyword evidence="4" id="KW-1185">Reference proteome</keyword>
<protein>
    <submittedName>
        <fullName evidence="2">Putative transmembrane protein</fullName>
    </submittedName>
</protein>
<feature type="transmembrane region" description="Helical" evidence="1">
    <location>
        <begin position="20"/>
        <end position="40"/>
    </location>
</feature>
<accession>A0A220QTG7</accession>
<dbReference type="RefSeq" id="YP_009513236.1">
    <property type="nucleotide sequence ID" value="NC_039236.1"/>
</dbReference>
<reference evidence="3" key="2">
    <citation type="submission" date="2017-12" db="EMBL/GenBank/DDBJ databases">
        <title>Mississippi Delta isolate of Sinv-2, a virus isolated from Solenopsis invicta Buren.</title>
        <authorList>
            <person name="Allen M.L."/>
        </authorList>
    </citation>
    <scope>NUCLEOTIDE SEQUENCE</scope>
    <source>
        <strain evidence="3">Mississippi Delta</strain>
    </source>
</reference>
<dbReference type="GeneID" id="37627252"/>
<dbReference type="Proteomes" id="UP000241996">
    <property type="component" value="Segment"/>
</dbReference>
<evidence type="ECO:0000313" key="2">
    <source>
        <dbReference type="EMBL" id="ASK12214.1"/>
    </source>
</evidence>
<name>A0A220QTG7_9VIRU</name>
<keyword evidence="1" id="KW-1133">Transmembrane helix</keyword>